<evidence type="ECO:0000259" key="1">
    <source>
        <dbReference type="Pfam" id="PF13360"/>
    </source>
</evidence>
<dbReference type="Pfam" id="PF13360">
    <property type="entry name" value="PQQ_2"/>
    <property type="match status" value="1"/>
</dbReference>
<dbReference type="Gene3D" id="2.40.10.480">
    <property type="match status" value="1"/>
</dbReference>
<dbReference type="EMBL" id="JACEFB010000002">
    <property type="protein sequence ID" value="MBA2225438.1"/>
    <property type="molecule type" value="Genomic_DNA"/>
</dbReference>
<proteinExistence type="predicted"/>
<dbReference type="SUPFAM" id="SSF50998">
    <property type="entry name" value="Quinoprotein alcohol dehydrogenase-like"/>
    <property type="match status" value="1"/>
</dbReference>
<accession>A0A7V9AAW4</accession>
<evidence type="ECO:0000313" key="3">
    <source>
        <dbReference type="Proteomes" id="UP000542342"/>
    </source>
</evidence>
<feature type="domain" description="Pyrrolo-quinoline quinone repeat" evidence="1">
    <location>
        <begin position="100"/>
        <end position="356"/>
    </location>
</feature>
<dbReference type="InterPro" id="IPR002372">
    <property type="entry name" value="PQQ_rpt_dom"/>
</dbReference>
<organism evidence="2 3">
    <name type="scientific">Thermogemmata fonticola</name>
    <dbReference type="NCBI Taxonomy" id="2755323"/>
    <lineage>
        <taxon>Bacteria</taxon>
        <taxon>Pseudomonadati</taxon>
        <taxon>Planctomycetota</taxon>
        <taxon>Planctomycetia</taxon>
        <taxon>Gemmatales</taxon>
        <taxon>Gemmataceae</taxon>
        <taxon>Thermogemmata</taxon>
    </lineage>
</organism>
<dbReference type="PANTHER" id="PTHR34512">
    <property type="entry name" value="CELL SURFACE PROTEIN"/>
    <property type="match status" value="1"/>
</dbReference>
<dbReference type="InterPro" id="IPR015943">
    <property type="entry name" value="WD40/YVTN_repeat-like_dom_sf"/>
</dbReference>
<dbReference type="Proteomes" id="UP000542342">
    <property type="component" value="Unassembled WGS sequence"/>
</dbReference>
<dbReference type="InterPro" id="IPR018391">
    <property type="entry name" value="PQQ_b-propeller_rpt"/>
</dbReference>
<dbReference type="AlphaFoldDB" id="A0A7V9AAW4"/>
<keyword evidence="3" id="KW-1185">Reference proteome</keyword>
<protein>
    <submittedName>
        <fullName evidence="2">PQQ-binding-like beta-propeller repeat protein</fullName>
    </submittedName>
</protein>
<reference evidence="2 3" key="1">
    <citation type="submission" date="2020-07" db="EMBL/GenBank/DDBJ databases">
        <title>Thermogemmata thermophila gen. nov., sp. nov., a novel moderate thermophilic planctomycete from a Kamchatka hot spring.</title>
        <authorList>
            <person name="Elcheninov A.G."/>
            <person name="Podosokorskaya O.A."/>
            <person name="Kovaleva O.L."/>
            <person name="Novikov A."/>
            <person name="Bonch-Osmolovskaya E.A."/>
            <person name="Toshchakov S.V."/>
            <person name="Kublanov I.V."/>
        </authorList>
    </citation>
    <scope>NUCLEOTIDE SEQUENCE [LARGE SCALE GENOMIC DNA]</scope>
    <source>
        <strain evidence="2 3">2918</strain>
    </source>
</reference>
<dbReference type="Gene3D" id="2.130.10.10">
    <property type="entry name" value="YVTN repeat-like/Quinoprotein amine dehydrogenase"/>
    <property type="match status" value="1"/>
</dbReference>
<dbReference type="RefSeq" id="WP_194536862.1">
    <property type="nucleotide sequence ID" value="NZ_JACEFB010000002.1"/>
</dbReference>
<gene>
    <name evidence="2" type="ORF">H0921_04580</name>
</gene>
<dbReference type="PANTHER" id="PTHR34512:SF30">
    <property type="entry name" value="OUTER MEMBRANE PROTEIN ASSEMBLY FACTOR BAMB"/>
    <property type="match status" value="1"/>
</dbReference>
<evidence type="ECO:0000313" key="2">
    <source>
        <dbReference type="EMBL" id="MBA2225438.1"/>
    </source>
</evidence>
<comment type="caution">
    <text evidence="2">The sequence shown here is derived from an EMBL/GenBank/DDBJ whole genome shotgun (WGS) entry which is preliminary data.</text>
</comment>
<sequence length="461" mass="51672">MRPWHWNLGILLILTGSWGLLWADDWPQWLGPQRDGIWREQGIIDKFPPEGLKARWRTPIGVGYAGPAVAQGRVYVMDLVPSNDLPESGFAKGARVTGQERVLCLDAASGKELWKHSYPVEYRISYAAGPRCTPSVDGERVYTLGAMGHLHCLEAATGRVVWSKDFLKDYAASLPTWGFAAHPLLDGNKLICLVGGRKNQLVVAFDKRTGQELWSAESCSGDFGYCPPMIYTFAGRRQLIIWHSRAVLGLDPETGRRLWRVDWEVRAALTAPTPRQIEGDKLFLTSFYNGSTLLRVGADQAEILWQSKAKGERPNQTTDLSAIMPTPVVQGAYIYGVCSYGELRCLEWATGKRIWMTMKATRGRYTPAKVAEEEEPANNERWSNAFLIPHGDRCFLFNEQGELILARLSPQGYQEIGRTVLLEPTNRMAGRKVVWSHPAFADKCIFVRNDQEIACFSLAAP</sequence>
<dbReference type="InterPro" id="IPR011047">
    <property type="entry name" value="Quinoprotein_ADH-like_sf"/>
</dbReference>
<name>A0A7V9AAW4_9BACT</name>
<dbReference type="SMART" id="SM00564">
    <property type="entry name" value="PQQ"/>
    <property type="match status" value="3"/>
</dbReference>